<dbReference type="InterPro" id="IPR007387">
    <property type="entry name" value="TRAP_DctQ"/>
</dbReference>
<gene>
    <name evidence="11" type="ORF">OEG82_21745</name>
</gene>
<dbReference type="PANTHER" id="PTHR35011:SF4">
    <property type="entry name" value="SLL1102 PROTEIN"/>
    <property type="match status" value="1"/>
</dbReference>
<comment type="subcellular location">
    <subcellularLocation>
        <location evidence="1 9">Cell inner membrane</location>
        <topology evidence="1 9">Multi-pass membrane protein</topology>
    </subcellularLocation>
</comment>
<feature type="domain" description="Tripartite ATP-independent periplasmic transporters DctQ component" evidence="10">
    <location>
        <begin position="31"/>
        <end position="161"/>
    </location>
</feature>
<dbReference type="PANTHER" id="PTHR35011">
    <property type="entry name" value="2,3-DIKETO-L-GULONATE TRAP TRANSPORTER SMALL PERMEASE PROTEIN YIAM"/>
    <property type="match status" value="1"/>
</dbReference>
<sequence length="194" mass="21725">MGSLLALSRFIDRINEFLGRNVAWLILAAVLISAGNATIRKVFDMSSNAWLEVQWYLFGTVFLIAAAYTLQKNEHIRIDFFSNMLTKRTRDWIDLVCHIIFLLPFTILITYLSLPWVLKSINSGEISANAGGLVLWPAKIMVLIGFSLLTLQGVSEIIKRWAIITGILDDPAETHDNPPAVEEMLSATPKVHGK</sequence>
<comment type="caution">
    <text evidence="11">The sequence shown here is derived from an EMBL/GenBank/DDBJ whole genome shotgun (WGS) entry which is preliminary data.</text>
</comment>
<protein>
    <recommendedName>
        <fullName evidence="9">TRAP transporter small permease protein</fullName>
    </recommendedName>
</protein>
<evidence type="ECO:0000256" key="6">
    <source>
        <dbReference type="ARBA" id="ARBA00022989"/>
    </source>
</evidence>
<dbReference type="Pfam" id="PF04290">
    <property type="entry name" value="DctQ"/>
    <property type="match status" value="1"/>
</dbReference>
<dbReference type="Proteomes" id="UP001081283">
    <property type="component" value="Unassembled WGS sequence"/>
</dbReference>
<comment type="similarity">
    <text evidence="8 9">Belongs to the TRAP transporter small permease family.</text>
</comment>
<evidence type="ECO:0000313" key="12">
    <source>
        <dbReference type="Proteomes" id="UP001081283"/>
    </source>
</evidence>
<evidence type="ECO:0000256" key="1">
    <source>
        <dbReference type="ARBA" id="ARBA00004429"/>
    </source>
</evidence>
<feature type="transmembrane region" description="Helical" evidence="9">
    <location>
        <begin position="53"/>
        <end position="71"/>
    </location>
</feature>
<comment type="caution">
    <text evidence="9">Lacks conserved residue(s) required for the propagation of feature annotation.</text>
</comment>
<keyword evidence="5 9" id="KW-0812">Transmembrane</keyword>
<keyword evidence="2 9" id="KW-0813">Transport</keyword>
<name>A0ABT3YLF7_9HYPH</name>
<accession>A0ABT3YLF7</accession>
<feature type="transmembrane region" description="Helical" evidence="9">
    <location>
        <begin position="92"/>
        <end position="114"/>
    </location>
</feature>
<evidence type="ECO:0000313" key="11">
    <source>
        <dbReference type="EMBL" id="MCY0096614.1"/>
    </source>
</evidence>
<evidence type="ECO:0000256" key="4">
    <source>
        <dbReference type="ARBA" id="ARBA00022519"/>
    </source>
</evidence>
<proteinExistence type="inferred from homology"/>
<keyword evidence="6 9" id="KW-1133">Transmembrane helix</keyword>
<evidence type="ECO:0000256" key="9">
    <source>
        <dbReference type="RuleBase" id="RU369079"/>
    </source>
</evidence>
<evidence type="ECO:0000259" key="10">
    <source>
        <dbReference type="Pfam" id="PF04290"/>
    </source>
</evidence>
<reference evidence="11" key="1">
    <citation type="submission" date="2022-10" db="EMBL/GenBank/DDBJ databases">
        <title>Hoeflea sp. J2-29, isolated from marine algae.</title>
        <authorList>
            <person name="Kristyanto S."/>
            <person name="Kim J.M."/>
            <person name="Jeon C.O."/>
        </authorList>
    </citation>
    <scope>NUCLEOTIDE SEQUENCE</scope>
    <source>
        <strain evidence="11">J2-29</strain>
    </source>
</reference>
<comment type="function">
    <text evidence="9">Part of the tripartite ATP-independent periplasmic (TRAP) transport system.</text>
</comment>
<comment type="subunit">
    <text evidence="9">The complex comprises the extracytoplasmic solute receptor protein and the two transmembrane proteins.</text>
</comment>
<feature type="transmembrane region" description="Helical" evidence="9">
    <location>
        <begin position="134"/>
        <end position="151"/>
    </location>
</feature>
<keyword evidence="7 9" id="KW-0472">Membrane</keyword>
<organism evidence="11 12">
    <name type="scientific">Hoeflea ulvae</name>
    <dbReference type="NCBI Taxonomy" id="2983764"/>
    <lineage>
        <taxon>Bacteria</taxon>
        <taxon>Pseudomonadati</taxon>
        <taxon>Pseudomonadota</taxon>
        <taxon>Alphaproteobacteria</taxon>
        <taxon>Hyphomicrobiales</taxon>
        <taxon>Rhizobiaceae</taxon>
        <taxon>Hoeflea</taxon>
    </lineage>
</organism>
<dbReference type="EMBL" id="JAOVZQ010000001">
    <property type="protein sequence ID" value="MCY0096614.1"/>
    <property type="molecule type" value="Genomic_DNA"/>
</dbReference>
<evidence type="ECO:0000256" key="7">
    <source>
        <dbReference type="ARBA" id="ARBA00023136"/>
    </source>
</evidence>
<evidence type="ECO:0000256" key="2">
    <source>
        <dbReference type="ARBA" id="ARBA00022448"/>
    </source>
</evidence>
<evidence type="ECO:0000256" key="3">
    <source>
        <dbReference type="ARBA" id="ARBA00022475"/>
    </source>
</evidence>
<keyword evidence="4 9" id="KW-0997">Cell inner membrane</keyword>
<dbReference type="RefSeq" id="WP_267614425.1">
    <property type="nucleotide sequence ID" value="NZ_JAOVZQ010000001.1"/>
</dbReference>
<evidence type="ECO:0000256" key="8">
    <source>
        <dbReference type="ARBA" id="ARBA00038436"/>
    </source>
</evidence>
<evidence type="ECO:0000256" key="5">
    <source>
        <dbReference type="ARBA" id="ARBA00022692"/>
    </source>
</evidence>
<keyword evidence="3" id="KW-1003">Cell membrane</keyword>
<dbReference type="InterPro" id="IPR055348">
    <property type="entry name" value="DctQ"/>
</dbReference>
<keyword evidence="12" id="KW-1185">Reference proteome</keyword>